<dbReference type="RefSeq" id="WP_135622073.1">
    <property type="nucleotide sequence ID" value="NZ_RQGD01000010.1"/>
</dbReference>
<name>A0A4R9KBT7_9LEPT</name>
<feature type="transmembrane region" description="Helical" evidence="1">
    <location>
        <begin position="36"/>
        <end position="56"/>
    </location>
</feature>
<dbReference type="OrthoDB" id="345237at2"/>
<feature type="transmembrane region" description="Helical" evidence="1">
    <location>
        <begin position="76"/>
        <end position="97"/>
    </location>
</feature>
<sequence length="145" mass="16387">MSASQIFQIVNPIAMFGWILLVVFPNWKHTKHFTSVLLSALFFAGIYFVAISISFGKSGGNFRTLEGVRLLFSNDFALLAGWVHYLSFDLFVGTWEVEDAKANRISRFLILPSLFFTFMFGPVGLLSYTILKLILRKPILTAVNI</sequence>
<dbReference type="EMBL" id="RQGD01000010">
    <property type="protein sequence ID" value="TGL62303.1"/>
    <property type="molecule type" value="Genomic_DNA"/>
</dbReference>
<dbReference type="Pfam" id="PF14108">
    <property type="entry name" value="ABA4-like"/>
    <property type="match status" value="1"/>
</dbReference>
<organism evidence="2 3">
    <name type="scientific">Leptospira ognonensis</name>
    <dbReference type="NCBI Taxonomy" id="2484945"/>
    <lineage>
        <taxon>Bacteria</taxon>
        <taxon>Pseudomonadati</taxon>
        <taxon>Spirochaetota</taxon>
        <taxon>Spirochaetia</taxon>
        <taxon>Leptospirales</taxon>
        <taxon>Leptospiraceae</taxon>
        <taxon>Leptospira</taxon>
    </lineage>
</organism>
<evidence type="ECO:0000313" key="3">
    <source>
        <dbReference type="Proteomes" id="UP000297693"/>
    </source>
</evidence>
<proteinExistence type="predicted"/>
<evidence type="ECO:0000313" key="2">
    <source>
        <dbReference type="EMBL" id="TGL62303.1"/>
    </source>
</evidence>
<keyword evidence="3" id="KW-1185">Reference proteome</keyword>
<dbReference type="InterPro" id="IPR025461">
    <property type="entry name" value="ABA4-like"/>
</dbReference>
<comment type="caution">
    <text evidence="2">The sequence shown here is derived from an EMBL/GenBank/DDBJ whole genome shotgun (WGS) entry which is preliminary data.</text>
</comment>
<accession>A0A4R9KBT7</accession>
<feature type="transmembrane region" description="Helical" evidence="1">
    <location>
        <begin position="6"/>
        <end position="24"/>
    </location>
</feature>
<dbReference type="AlphaFoldDB" id="A0A4R9KBT7"/>
<keyword evidence="1" id="KW-0472">Membrane</keyword>
<gene>
    <name evidence="2" type="ORF">EHQ58_03645</name>
</gene>
<reference evidence="2" key="1">
    <citation type="journal article" date="2019" name="PLoS Negl. Trop. Dis.">
        <title>Revisiting the worldwide diversity of Leptospira species in the environment.</title>
        <authorList>
            <person name="Vincent A.T."/>
            <person name="Schiettekatte O."/>
            <person name="Bourhy P."/>
            <person name="Veyrier F.J."/>
            <person name="Picardeau M."/>
        </authorList>
    </citation>
    <scope>NUCLEOTIDE SEQUENCE [LARGE SCALE GENOMIC DNA]</scope>
    <source>
        <strain evidence="2">201702476</strain>
    </source>
</reference>
<evidence type="ECO:0000256" key="1">
    <source>
        <dbReference type="SAM" id="Phobius"/>
    </source>
</evidence>
<keyword evidence="1" id="KW-1133">Transmembrane helix</keyword>
<protein>
    <submittedName>
        <fullName evidence="2">DUF4281 domain-containing protein</fullName>
    </submittedName>
</protein>
<keyword evidence="1" id="KW-0812">Transmembrane</keyword>
<feature type="transmembrane region" description="Helical" evidence="1">
    <location>
        <begin position="109"/>
        <end position="131"/>
    </location>
</feature>
<dbReference type="Proteomes" id="UP000297693">
    <property type="component" value="Unassembled WGS sequence"/>
</dbReference>